<comment type="caution">
    <text evidence="3">The sequence shown here is derived from an EMBL/GenBank/DDBJ whole genome shotgun (WGS) entry which is preliminary data.</text>
</comment>
<gene>
    <name evidence="4" type="ORF">JXQ802_LOCUS55937</name>
    <name evidence="3" type="ORF">PYM288_LOCUS39392</name>
</gene>
<dbReference type="Gene3D" id="1.20.1050.60">
    <property type="entry name" value="alpha-1,2-mannosidase"/>
    <property type="match status" value="1"/>
</dbReference>
<keyword evidence="6" id="KW-1185">Reference proteome</keyword>
<evidence type="ECO:0000259" key="1">
    <source>
        <dbReference type="Pfam" id="PF07971"/>
    </source>
</evidence>
<dbReference type="EMBL" id="CAJNOH010010692">
    <property type="protein sequence ID" value="CAF1516064.1"/>
    <property type="molecule type" value="Genomic_DNA"/>
</dbReference>
<dbReference type="Proteomes" id="UP000663854">
    <property type="component" value="Unassembled WGS sequence"/>
</dbReference>
<dbReference type="PANTHER" id="PTHR12143:SF43">
    <property type="entry name" value="PUTATIVE-RELATED"/>
    <property type="match status" value="1"/>
</dbReference>
<dbReference type="Proteomes" id="UP000663870">
    <property type="component" value="Unassembled WGS sequence"/>
</dbReference>
<protein>
    <submittedName>
        <fullName evidence="3">Uncharacterized protein</fullName>
    </submittedName>
</protein>
<dbReference type="GO" id="GO:0005829">
    <property type="term" value="C:cytosol"/>
    <property type="evidence" value="ECO:0007669"/>
    <property type="project" value="TreeGrafter"/>
</dbReference>
<dbReference type="GO" id="GO:0030246">
    <property type="term" value="F:carbohydrate binding"/>
    <property type="evidence" value="ECO:0007669"/>
    <property type="project" value="InterPro"/>
</dbReference>
<dbReference type="InterPro" id="IPR050883">
    <property type="entry name" value="PNGase"/>
</dbReference>
<dbReference type="AlphaFoldDB" id="A0A815UEX3"/>
<dbReference type="InterPro" id="IPR041371">
    <property type="entry name" value="GH92_N"/>
</dbReference>
<dbReference type="PANTHER" id="PTHR12143">
    <property type="entry name" value="PEPTIDE N-GLYCANASE PNGASE -RELATED"/>
    <property type="match status" value="1"/>
</dbReference>
<dbReference type="GO" id="GO:0006516">
    <property type="term" value="P:glycoprotein catabolic process"/>
    <property type="evidence" value="ECO:0007669"/>
    <property type="project" value="TreeGrafter"/>
</dbReference>
<dbReference type="Gene3D" id="2.70.98.10">
    <property type="match status" value="1"/>
</dbReference>
<evidence type="ECO:0000259" key="2">
    <source>
        <dbReference type="Pfam" id="PF17678"/>
    </source>
</evidence>
<dbReference type="InterPro" id="IPR012939">
    <property type="entry name" value="Glyco_hydro_92"/>
</dbReference>
<name>A0A815UEX3_9BILA</name>
<feature type="non-terminal residue" evidence="3">
    <location>
        <position position="1"/>
    </location>
</feature>
<organism evidence="3 5">
    <name type="scientific">Rotaria sordida</name>
    <dbReference type="NCBI Taxonomy" id="392033"/>
    <lineage>
        <taxon>Eukaryota</taxon>
        <taxon>Metazoa</taxon>
        <taxon>Spiralia</taxon>
        <taxon>Gnathifera</taxon>
        <taxon>Rotifera</taxon>
        <taxon>Eurotatoria</taxon>
        <taxon>Bdelloidea</taxon>
        <taxon>Philodinida</taxon>
        <taxon>Philodinidae</taxon>
        <taxon>Rotaria</taxon>
    </lineage>
</organism>
<evidence type="ECO:0000313" key="4">
    <source>
        <dbReference type="EMBL" id="CAF1660169.1"/>
    </source>
</evidence>
<dbReference type="GO" id="GO:0000224">
    <property type="term" value="F:peptide-N4-(N-acetyl-beta-glucosaminyl)asparagine amidase activity"/>
    <property type="evidence" value="ECO:0007669"/>
    <property type="project" value="TreeGrafter"/>
</dbReference>
<dbReference type="InterPro" id="IPR014718">
    <property type="entry name" value="GH-type_carb-bd"/>
</dbReference>
<dbReference type="Pfam" id="PF07971">
    <property type="entry name" value="Glyco_hydro_92"/>
    <property type="match status" value="1"/>
</dbReference>
<evidence type="ECO:0000313" key="3">
    <source>
        <dbReference type="EMBL" id="CAF1516064.1"/>
    </source>
</evidence>
<accession>A0A815UEX3</accession>
<dbReference type="EMBL" id="CAJNOL010012519">
    <property type="protein sequence ID" value="CAF1660169.1"/>
    <property type="molecule type" value="Genomic_DNA"/>
</dbReference>
<evidence type="ECO:0000313" key="5">
    <source>
        <dbReference type="Proteomes" id="UP000663854"/>
    </source>
</evidence>
<feature type="domain" description="Glycosyl hydrolase family 92 N-terminal" evidence="2">
    <location>
        <begin position="1"/>
        <end position="177"/>
    </location>
</feature>
<dbReference type="Gene3D" id="1.20.1610.10">
    <property type="entry name" value="alpha-1,2-mannosidases domains"/>
    <property type="match status" value="1"/>
</dbReference>
<feature type="domain" description="Glycosyl hydrolase family 92" evidence="1">
    <location>
        <begin position="224"/>
        <end position="457"/>
    </location>
</feature>
<sequence length="461" mass="54007">YGNVGVFPIQVDNDDNLQHMIAKRHGYRSTFKNESERIEPGFYQVYLDTHKVKVELTATEQVGVHRYSFDNVNEKHCMILIDSSYALPLDGCRQSHVNVDPNKNEITGSIFFKGFLSRAFGGVTTYFVITFTNWIDFGVWTQGRLMNRQTTADGCSSGVYVMLLANQQQVTVYVGISFVSIEQVRINLQMQTKLESFDSIREFIQQKWLNEVSRFERLFSEYMDHIYTDLSIWDIFRTQVPFLILHDSKRANDIVHSIMLIVEQGGYLPKWPLANRYTNCMIGSHVDIILSNLIMKHEHDLYFNMTHVLEALRIVANKVQKHDSRFDPPTYIKYQYVPFDMDEYSASLILSYAYDDWAIGNIMYTAGLIDEAQEYYNRSQWFENIFENTKKNFCPRNSTGNILCPSSEIEYLIPFDYRYTEGDAWHYRFFVPHNTPRLVDLFGGPKFFAQELDTFFIHSRE</sequence>
<reference evidence="3" key="1">
    <citation type="submission" date="2021-02" db="EMBL/GenBank/DDBJ databases">
        <authorList>
            <person name="Nowell W R."/>
        </authorList>
    </citation>
    <scope>NUCLEOTIDE SEQUENCE</scope>
</reference>
<dbReference type="Pfam" id="PF17678">
    <property type="entry name" value="Glyco_hydro_92N"/>
    <property type="match status" value="1"/>
</dbReference>
<proteinExistence type="predicted"/>
<evidence type="ECO:0000313" key="6">
    <source>
        <dbReference type="Proteomes" id="UP000663870"/>
    </source>
</evidence>